<gene>
    <name evidence="12" type="primary">dnaG</name>
    <name evidence="17" type="ORF">CSTERLE_06535</name>
</gene>
<dbReference type="Pfam" id="PF10410">
    <property type="entry name" value="DnaB_bind"/>
    <property type="match status" value="1"/>
</dbReference>
<dbReference type="Gene3D" id="3.90.980.10">
    <property type="entry name" value="DNA primase, catalytic core, N-terminal domain"/>
    <property type="match status" value="1"/>
</dbReference>
<keyword evidence="9" id="KW-0460">Magnesium</keyword>
<keyword evidence="8 12" id="KW-0862">Zinc</keyword>
<evidence type="ECO:0000256" key="12">
    <source>
        <dbReference type="HAMAP-Rule" id="MF_00974"/>
    </source>
</evidence>
<evidence type="ECO:0000256" key="11">
    <source>
        <dbReference type="ARBA" id="ARBA00023163"/>
    </source>
</evidence>
<dbReference type="GO" id="GO:0003899">
    <property type="term" value="F:DNA-directed RNA polymerase activity"/>
    <property type="evidence" value="ECO:0007669"/>
    <property type="project" value="UniProtKB-UniRule"/>
</dbReference>
<keyword evidence="11 12" id="KW-0804">Transcription</keyword>
<dbReference type="SMART" id="SM00400">
    <property type="entry name" value="ZnF_CHCC"/>
    <property type="match status" value="1"/>
</dbReference>
<dbReference type="PANTHER" id="PTHR30313:SF2">
    <property type="entry name" value="DNA PRIMASE"/>
    <property type="match status" value="1"/>
</dbReference>
<dbReference type="InterPro" id="IPR002694">
    <property type="entry name" value="Znf_CHC2"/>
</dbReference>
<comment type="similarity">
    <text evidence="12 13">Belongs to the DnaG primase family.</text>
</comment>
<evidence type="ECO:0000256" key="7">
    <source>
        <dbReference type="ARBA" id="ARBA00022771"/>
    </source>
</evidence>
<evidence type="ECO:0000256" key="3">
    <source>
        <dbReference type="ARBA" id="ARBA00022679"/>
    </source>
</evidence>
<evidence type="ECO:0000256" key="10">
    <source>
        <dbReference type="ARBA" id="ARBA00023125"/>
    </source>
</evidence>
<dbReference type="RefSeq" id="WP_065820756.1">
    <property type="nucleotide sequence ID" value="NZ_CP014673.1"/>
</dbReference>
<dbReference type="Proteomes" id="UP000092931">
    <property type="component" value="Chromosome"/>
</dbReference>
<keyword evidence="15" id="KW-0175">Coiled coil</keyword>
<dbReference type="Gene3D" id="3.90.580.10">
    <property type="entry name" value="Zinc finger, CHC2-type domain"/>
    <property type="match status" value="1"/>
</dbReference>
<accession>A0A1B1YKE9</accession>
<dbReference type="InterPro" id="IPR006171">
    <property type="entry name" value="TOPRIM_dom"/>
</dbReference>
<dbReference type="InterPro" id="IPR037068">
    <property type="entry name" value="DNA_primase_core_N_sf"/>
</dbReference>
<dbReference type="InterPro" id="IPR030846">
    <property type="entry name" value="DnaG_bac"/>
</dbReference>
<dbReference type="SUPFAM" id="SSF57783">
    <property type="entry name" value="Zinc beta-ribbon"/>
    <property type="match status" value="1"/>
</dbReference>
<dbReference type="Gene3D" id="3.40.1360.10">
    <property type="match status" value="1"/>
</dbReference>
<dbReference type="SMART" id="SM00493">
    <property type="entry name" value="TOPRIM"/>
    <property type="match status" value="1"/>
</dbReference>
<dbReference type="PIRSF" id="PIRSF002811">
    <property type="entry name" value="DnaG"/>
    <property type="match status" value="1"/>
</dbReference>
<feature type="zinc finger region" description="CHC2-type" evidence="12 14">
    <location>
        <begin position="39"/>
        <end position="63"/>
    </location>
</feature>
<dbReference type="Gene3D" id="1.10.860.10">
    <property type="entry name" value="DNAb Helicase, Chain A"/>
    <property type="match status" value="1"/>
</dbReference>
<dbReference type="SUPFAM" id="SSF56731">
    <property type="entry name" value="DNA primase core"/>
    <property type="match status" value="1"/>
</dbReference>
<keyword evidence="1 12" id="KW-0240">DNA-directed RNA polymerase</keyword>
<evidence type="ECO:0000256" key="2">
    <source>
        <dbReference type="ARBA" id="ARBA00022515"/>
    </source>
</evidence>
<dbReference type="GO" id="GO:1990077">
    <property type="term" value="C:primosome complex"/>
    <property type="evidence" value="ECO:0007669"/>
    <property type="project" value="UniProtKB-KW"/>
</dbReference>
<comment type="cofactor">
    <cofactor evidence="12 13 14">
        <name>Zn(2+)</name>
        <dbReference type="ChEBI" id="CHEBI:29105"/>
    </cofactor>
    <text evidence="12 13 14">Binds 1 zinc ion per monomer.</text>
</comment>
<evidence type="ECO:0000256" key="8">
    <source>
        <dbReference type="ARBA" id="ARBA00022833"/>
    </source>
</evidence>
<dbReference type="InterPro" id="IPR016136">
    <property type="entry name" value="DNA_helicase_N/primase_C"/>
</dbReference>
<comment type="function">
    <text evidence="12 13">RNA polymerase that catalyzes the synthesis of short RNA molecules used as primers for DNA polymerase during DNA replication.</text>
</comment>
<evidence type="ECO:0000313" key="18">
    <source>
        <dbReference type="Proteomes" id="UP000092931"/>
    </source>
</evidence>
<dbReference type="Pfam" id="PF08275">
    <property type="entry name" value="DNAG_N"/>
    <property type="match status" value="1"/>
</dbReference>
<keyword evidence="5 12" id="KW-0235">DNA replication</keyword>
<dbReference type="FunFam" id="3.90.980.10:FF:000001">
    <property type="entry name" value="DNA primase"/>
    <property type="match status" value="1"/>
</dbReference>
<evidence type="ECO:0000256" key="15">
    <source>
        <dbReference type="SAM" id="Coils"/>
    </source>
</evidence>
<dbReference type="GO" id="GO:0003677">
    <property type="term" value="F:DNA binding"/>
    <property type="evidence" value="ECO:0007669"/>
    <property type="project" value="UniProtKB-KW"/>
</dbReference>
<dbReference type="NCBIfam" id="TIGR01391">
    <property type="entry name" value="dnaG"/>
    <property type="match status" value="1"/>
</dbReference>
<keyword evidence="10 12" id="KW-0238">DNA-binding</keyword>
<dbReference type="HAMAP" id="MF_00974">
    <property type="entry name" value="DNA_primase_DnaG"/>
    <property type="match status" value="1"/>
</dbReference>
<dbReference type="PANTHER" id="PTHR30313">
    <property type="entry name" value="DNA PRIMASE"/>
    <property type="match status" value="1"/>
</dbReference>
<dbReference type="FunFam" id="3.90.580.10:FF:000001">
    <property type="entry name" value="DNA primase"/>
    <property type="match status" value="1"/>
</dbReference>
<evidence type="ECO:0000256" key="1">
    <source>
        <dbReference type="ARBA" id="ARBA00022478"/>
    </source>
</evidence>
<dbReference type="InterPro" id="IPR006295">
    <property type="entry name" value="DNA_primase_DnaG"/>
</dbReference>
<evidence type="ECO:0000256" key="5">
    <source>
        <dbReference type="ARBA" id="ARBA00022705"/>
    </source>
</evidence>
<dbReference type="Pfam" id="PF13155">
    <property type="entry name" value="Toprim_2"/>
    <property type="match status" value="1"/>
</dbReference>
<dbReference type="PROSITE" id="PS50880">
    <property type="entry name" value="TOPRIM"/>
    <property type="match status" value="1"/>
</dbReference>
<evidence type="ECO:0000256" key="14">
    <source>
        <dbReference type="PIRSR" id="PIRSR002811-1"/>
    </source>
</evidence>
<comment type="subunit">
    <text evidence="12">Monomer. Interacts with DnaB.</text>
</comment>
<keyword evidence="7 12" id="KW-0863">Zinc-finger</keyword>
<evidence type="ECO:0000256" key="13">
    <source>
        <dbReference type="PIRNR" id="PIRNR002811"/>
    </source>
</evidence>
<dbReference type="GO" id="GO:0006269">
    <property type="term" value="P:DNA replication, synthesis of primer"/>
    <property type="evidence" value="ECO:0007669"/>
    <property type="project" value="UniProtKB-UniRule"/>
</dbReference>
<dbReference type="Pfam" id="PF01807">
    <property type="entry name" value="Zn_ribbon_DnaG"/>
    <property type="match status" value="1"/>
</dbReference>
<dbReference type="InterPro" id="IPR034151">
    <property type="entry name" value="TOPRIM_DnaG_bac"/>
</dbReference>
<feature type="domain" description="Toprim" evidence="16">
    <location>
        <begin position="255"/>
        <end position="336"/>
    </location>
</feature>
<dbReference type="GO" id="GO:0000428">
    <property type="term" value="C:DNA-directed RNA polymerase complex"/>
    <property type="evidence" value="ECO:0007669"/>
    <property type="project" value="UniProtKB-KW"/>
</dbReference>
<dbReference type="EMBL" id="CP014673">
    <property type="protein sequence ID" value="ANX01248.1"/>
    <property type="molecule type" value="Genomic_DNA"/>
</dbReference>
<keyword evidence="6 12" id="KW-0479">Metal-binding</keyword>
<dbReference type="CDD" id="cd03364">
    <property type="entry name" value="TOPRIM_DnaG_primases"/>
    <property type="match status" value="1"/>
</dbReference>
<keyword evidence="3 12" id="KW-0808">Transferase</keyword>
<dbReference type="InterPro" id="IPR019475">
    <property type="entry name" value="DNA_primase_DnaB-bd"/>
</dbReference>
<comment type="domain">
    <text evidence="12">Contains an N-terminal zinc-binding domain, a central core domain that contains the primase activity, and a C-terminal DnaB-binding domain.</text>
</comment>
<dbReference type="InterPro" id="IPR013264">
    <property type="entry name" value="DNAG_N"/>
</dbReference>
<evidence type="ECO:0000256" key="4">
    <source>
        <dbReference type="ARBA" id="ARBA00022695"/>
    </source>
</evidence>
<dbReference type="InterPro" id="IPR050219">
    <property type="entry name" value="DnaG_primase"/>
</dbReference>
<evidence type="ECO:0000256" key="9">
    <source>
        <dbReference type="ARBA" id="ARBA00022842"/>
    </source>
</evidence>
<evidence type="ECO:0000256" key="6">
    <source>
        <dbReference type="ARBA" id="ARBA00022723"/>
    </source>
</evidence>
<reference evidence="17 18" key="1">
    <citation type="submission" date="2016-02" db="EMBL/GenBank/DDBJ databases">
        <title>Comparison of Clostridium stercorarium subspecies using comparative genomics and transcriptomics.</title>
        <authorList>
            <person name="Schellenberg J."/>
            <person name="Thallinger G."/>
            <person name="Levin D.B."/>
            <person name="Zhang X."/>
            <person name="Alvare G."/>
            <person name="Fristensky B."/>
            <person name="Sparling R."/>
        </authorList>
    </citation>
    <scope>NUCLEOTIDE SEQUENCE [LARGE SCALE GENOMIC DNA]</scope>
    <source>
        <strain evidence="17 18">DSM 9219</strain>
    </source>
</reference>
<keyword evidence="2 12" id="KW-0639">Primosome</keyword>
<dbReference type="AlphaFoldDB" id="A0A1B1YKE9"/>
<comment type="catalytic activity">
    <reaction evidence="12">
        <text>ssDNA + n NTP = ssDNA/pppN(pN)n-1 hybrid + (n-1) diphosphate.</text>
        <dbReference type="EC" id="2.7.7.101"/>
    </reaction>
</comment>
<feature type="coiled-coil region" evidence="15">
    <location>
        <begin position="545"/>
        <end position="577"/>
    </location>
</feature>
<dbReference type="GO" id="GO:0008270">
    <property type="term" value="F:zinc ion binding"/>
    <property type="evidence" value="ECO:0007669"/>
    <property type="project" value="UniProtKB-UniRule"/>
</dbReference>
<dbReference type="InterPro" id="IPR036977">
    <property type="entry name" value="DNA_primase_Znf_CHC2"/>
</dbReference>
<organism evidence="17 18">
    <name type="scientific">Thermoclostridium stercorarium subsp. leptospartum DSM 9219</name>
    <dbReference type="NCBI Taxonomy" id="1346611"/>
    <lineage>
        <taxon>Bacteria</taxon>
        <taxon>Bacillati</taxon>
        <taxon>Bacillota</taxon>
        <taxon>Clostridia</taxon>
        <taxon>Eubacteriales</taxon>
        <taxon>Oscillospiraceae</taxon>
        <taxon>Thermoclostridium</taxon>
    </lineage>
</organism>
<sequence>MSYYPDEIIEEVRLSNDLVEVVSEYIRLEKKGGGYFGLCPFHKEKTPSFHVEPVRQFYYCFGCNQGGNVFHFIMNIENVSFSDAVKMLADRAGIVLPEPDDKEEQQKIRLRKKILEANKAAARFYFSCLASEKGKKALKYLYDRGLSNRIIKRFGLGYAPDEWSILSDYLLKEGFDEHEIIQSGLAIKGRSGKLIDRFRGRVIFPIFDIRGNVVAFGGRVLDDSLPKYINSPETPCYSKGRELFGLHLAKKSSEKKLLIVEGYMDVISLHQAGIDFAVASLGTALTSMQGRLLKKYADEVILGYDSDNAGQKATERGIEVLNRIGCRVKVLQVPDGKDPDEFIRKNGPEKFKMLIDRAISLLEYKINVLKNTYPPDNEEGRLNFLNGVADLLTEVENFMEREIIIRKISGTYGISEDALHAEVDRRLKQKQRKEKTTEFYSARKELTGPAKTPQLHKNENIRVRYEKMLLALLSRENRLYHMAAERYPASDYSDGELREMAGILYEKLKNGEDFVLEQYISRLASEKASSLIHISETFCNFDEPEKALEDILEKLEILKLEEEKKDILMRLKNITNMEERKRLQEQLQAIIRKIANKW</sequence>
<proteinExistence type="inferred from homology"/>
<evidence type="ECO:0000313" key="17">
    <source>
        <dbReference type="EMBL" id="ANX01248.1"/>
    </source>
</evidence>
<protein>
    <recommendedName>
        <fullName evidence="12 13">DNA primase</fullName>
        <ecNumber evidence="12">2.7.7.101</ecNumber>
    </recommendedName>
</protein>
<dbReference type="GO" id="GO:0005737">
    <property type="term" value="C:cytoplasm"/>
    <property type="evidence" value="ECO:0007669"/>
    <property type="project" value="TreeGrafter"/>
</dbReference>
<dbReference type="FunFam" id="3.40.1360.10:FF:000002">
    <property type="entry name" value="DNA primase"/>
    <property type="match status" value="1"/>
</dbReference>
<evidence type="ECO:0000259" key="16">
    <source>
        <dbReference type="PROSITE" id="PS50880"/>
    </source>
</evidence>
<name>A0A1B1YKE9_THEST</name>
<dbReference type="EC" id="2.7.7.101" evidence="12"/>
<keyword evidence="4 12" id="KW-0548">Nucleotidyltransferase</keyword>